<reference evidence="1" key="1">
    <citation type="submission" date="2020-08" db="EMBL/GenBank/DDBJ databases">
        <title>Multicomponent nature underlies the extraordinary mechanical properties of spider dragline silk.</title>
        <authorList>
            <person name="Kono N."/>
            <person name="Nakamura H."/>
            <person name="Mori M."/>
            <person name="Yoshida Y."/>
            <person name="Ohtoshi R."/>
            <person name="Malay A.D."/>
            <person name="Moran D.A.P."/>
            <person name="Tomita M."/>
            <person name="Numata K."/>
            <person name="Arakawa K."/>
        </authorList>
    </citation>
    <scope>NUCLEOTIDE SEQUENCE</scope>
</reference>
<protein>
    <submittedName>
        <fullName evidence="1">Uncharacterized protein</fullName>
    </submittedName>
</protein>
<gene>
    <name evidence="1" type="ORF">TNCV_2448151</name>
</gene>
<accession>A0A8X6VM36</accession>
<dbReference type="InterPro" id="IPR036397">
    <property type="entry name" value="RNaseH_sf"/>
</dbReference>
<proteinExistence type="predicted"/>
<evidence type="ECO:0000313" key="1">
    <source>
        <dbReference type="EMBL" id="GFY12624.1"/>
    </source>
</evidence>
<comment type="caution">
    <text evidence="1">The sequence shown here is derived from an EMBL/GenBank/DDBJ whole genome shotgun (WGS) entry which is preliminary data.</text>
</comment>
<evidence type="ECO:0000313" key="2">
    <source>
        <dbReference type="Proteomes" id="UP000887159"/>
    </source>
</evidence>
<dbReference type="Proteomes" id="UP000887159">
    <property type="component" value="Unassembled WGS sequence"/>
</dbReference>
<dbReference type="AlphaFoldDB" id="A0A8X6VM36"/>
<sequence length="124" mass="14230">MVRRVGHPTSLNELKERLPQIWNEMSQDIVQNFYVSMPDRITSCIRARGFQQVPCLIFGGGRSVVSLSIVKKSNLSHRLWQHPFLPFGKFTEINRTVTCMVFKANVNDRRSSSLLPRGVLWASI</sequence>
<dbReference type="Gene3D" id="3.30.420.10">
    <property type="entry name" value="Ribonuclease H-like superfamily/Ribonuclease H"/>
    <property type="match status" value="1"/>
</dbReference>
<organism evidence="1 2">
    <name type="scientific">Trichonephila clavipes</name>
    <name type="common">Golden silk orbweaver</name>
    <name type="synonym">Nephila clavipes</name>
    <dbReference type="NCBI Taxonomy" id="2585209"/>
    <lineage>
        <taxon>Eukaryota</taxon>
        <taxon>Metazoa</taxon>
        <taxon>Ecdysozoa</taxon>
        <taxon>Arthropoda</taxon>
        <taxon>Chelicerata</taxon>
        <taxon>Arachnida</taxon>
        <taxon>Araneae</taxon>
        <taxon>Araneomorphae</taxon>
        <taxon>Entelegynae</taxon>
        <taxon>Araneoidea</taxon>
        <taxon>Nephilidae</taxon>
        <taxon>Trichonephila</taxon>
    </lineage>
</organism>
<dbReference type="EMBL" id="BMAU01021315">
    <property type="protein sequence ID" value="GFY12624.1"/>
    <property type="molecule type" value="Genomic_DNA"/>
</dbReference>
<keyword evidence="2" id="KW-1185">Reference proteome</keyword>
<dbReference type="GO" id="GO:0003676">
    <property type="term" value="F:nucleic acid binding"/>
    <property type="evidence" value="ECO:0007669"/>
    <property type="project" value="InterPro"/>
</dbReference>
<name>A0A8X6VM36_TRICX</name>